<dbReference type="PROSITE" id="PS51755">
    <property type="entry name" value="OMPR_PHOB"/>
    <property type="match status" value="1"/>
</dbReference>
<evidence type="ECO:0000313" key="9">
    <source>
        <dbReference type="EMBL" id="MBB5375143.1"/>
    </source>
</evidence>
<keyword evidence="3" id="KW-0805">Transcription regulation</keyword>
<dbReference type="GO" id="GO:0000156">
    <property type="term" value="F:phosphorelay response regulator activity"/>
    <property type="evidence" value="ECO:0007669"/>
    <property type="project" value="TreeGrafter"/>
</dbReference>
<name>A0A7W8KDM8_9DEIO</name>
<dbReference type="AlphaFoldDB" id="A0A7W8KDM8"/>
<dbReference type="GO" id="GO:0006355">
    <property type="term" value="P:regulation of DNA-templated transcription"/>
    <property type="evidence" value="ECO:0007669"/>
    <property type="project" value="InterPro"/>
</dbReference>
<dbReference type="GO" id="GO:0000976">
    <property type="term" value="F:transcription cis-regulatory region binding"/>
    <property type="evidence" value="ECO:0007669"/>
    <property type="project" value="TreeGrafter"/>
</dbReference>
<evidence type="ECO:0000313" key="10">
    <source>
        <dbReference type="Proteomes" id="UP000539473"/>
    </source>
</evidence>
<dbReference type="Pfam" id="PF00486">
    <property type="entry name" value="Trans_reg_C"/>
    <property type="match status" value="1"/>
</dbReference>
<evidence type="ECO:0000256" key="4">
    <source>
        <dbReference type="ARBA" id="ARBA00023125"/>
    </source>
</evidence>
<keyword evidence="2" id="KW-0902">Two-component regulatory system</keyword>
<evidence type="ECO:0000313" key="11">
    <source>
        <dbReference type="Proteomes" id="UP000619376"/>
    </source>
</evidence>
<dbReference type="PANTHER" id="PTHR48111:SF1">
    <property type="entry name" value="TWO-COMPONENT RESPONSE REGULATOR ORR33"/>
    <property type="match status" value="1"/>
</dbReference>
<keyword evidence="11" id="KW-1185">Reference proteome</keyword>
<evidence type="ECO:0000256" key="1">
    <source>
        <dbReference type="ARBA" id="ARBA00022553"/>
    </source>
</evidence>
<dbReference type="SMART" id="SM00862">
    <property type="entry name" value="Trans_reg_C"/>
    <property type="match status" value="1"/>
</dbReference>
<dbReference type="InterPro" id="IPR000160">
    <property type="entry name" value="GGDEF_dom"/>
</dbReference>
<protein>
    <submittedName>
        <fullName evidence="9">Diguanylate cyclase (GGDEF)-like protein</fullName>
    </submittedName>
</protein>
<dbReference type="Proteomes" id="UP000539473">
    <property type="component" value="Unassembled WGS sequence"/>
</dbReference>
<feature type="domain" description="OmpR/PhoB-type" evidence="7">
    <location>
        <begin position="1"/>
        <end position="81"/>
    </location>
</feature>
<dbReference type="InterPro" id="IPR036388">
    <property type="entry name" value="WH-like_DNA-bd_sf"/>
</dbReference>
<evidence type="ECO:0000259" key="7">
    <source>
        <dbReference type="PROSITE" id="PS51755"/>
    </source>
</evidence>
<dbReference type="CDD" id="cd00383">
    <property type="entry name" value="trans_reg_C"/>
    <property type="match status" value="1"/>
</dbReference>
<dbReference type="InterPro" id="IPR001867">
    <property type="entry name" value="OmpR/PhoB-type_DNA-bd"/>
</dbReference>
<dbReference type="InterPro" id="IPR016032">
    <property type="entry name" value="Sig_transdc_resp-reg_C-effctor"/>
</dbReference>
<sequence length="561" mass="60845">MSAAVDSSARASLTAKEEALFELLDRHPGRLFSRSEILERVWGLEFDGDDRIVDAYVKRIRRKTGEHLIETVRGAGYRRPGVPLHQQSLPHARHLSADARMLLDLGRRILRVASTDGVLQEVEATLAGALFLRGVALLTRPDAGASRLPMPWLVRGAAGSTSIPWSDLPEVLGPEPRYLHAWGTPSQPAALLPLAGADAVWGTLAVVGAPGVTWDVNTYAQLEAVASLVNPALRLNMEIDLRRTAEQELRVLNAGLEKRVEQRTEQLLRAIQHAELLNLLSRQLEQAHSVPDLLRRGLPILARLTGFGACAAWSADPHGPALGAYRQDGVPLEAPDPGLPDGVRVRCDVNGHGLTLHAFDPDGRQRGSPEAAPLLETAAQSLALHLSRHLHLQAMERTALTDESTGLGNRQAFLADFTAEVAFAARHGGGFAVSIVEVANIRFLNATVGYAGGNDLILNLARLLDGRRVEDRAYRLNGATFAVLLRIPAGLDRAAALRGWRQRLLGRLDEFVAGAPFPVDLLVSDSVCPEDGTHVSELFKLALDRLAPFAGRLPQGRRYHG</sequence>
<evidence type="ECO:0000313" key="8">
    <source>
        <dbReference type="EMBL" id="GHF31357.1"/>
    </source>
</evidence>
<dbReference type="InterPro" id="IPR043128">
    <property type="entry name" value="Rev_trsase/Diguanyl_cyclase"/>
</dbReference>
<dbReference type="PANTHER" id="PTHR48111">
    <property type="entry name" value="REGULATOR OF RPOS"/>
    <property type="match status" value="1"/>
</dbReference>
<evidence type="ECO:0000256" key="3">
    <source>
        <dbReference type="ARBA" id="ARBA00023015"/>
    </source>
</evidence>
<proteinExistence type="predicted"/>
<comment type="caution">
    <text evidence="9">The sequence shown here is derived from an EMBL/GenBank/DDBJ whole genome shotgun (WGS) entry which is preliminary data.</text>
</comment>
<reference evidence="8" key="1">
    <citation type="journal article" date="2014" name="Int. J. Syst. Evol. Microbiol.">
        <title>Complete genome of a new Firmicutes species belonging to the dominant human colonic microbiota ('Ruminococcus bicirculans') reveals two chromosomes and a selective capacity to utilize plant glucans.</title>
        <authorList>
            <consortium name="NISC Comparative Sequencing Program"/>
            <person name="Wegmann U."/>
            <person name="Louis P."/>
            <person name="Goesmann A."/>
            <person name="Henrissat B."/>
            <person name="Duncan S.H."/>
            <person name="Flint H.J."/>
        </authorList>
    </citation>
    <scope>NUCLEOTIDE SEQUENCE</scope>
    <source>
        <strain evidence="8">CGMCC 1.18437</strain>
    </source>
</reference>
<reference evidence="11" key="2">
    <citation type="journal article" date="2019" name="Int. J. Syst. Evol. Microbiol.">
        <title>The Global Catalogue of Microorganisms (GCM) 10K type strain sequencing project: providing services to taxonomists for standard genome sequencing and annotation.</title>
        <authorList>
            <consortium name="The Broad Institute Genomics Platform"/>
            <consortium name="The Broad Institute Genome Sequencing Center for Infectious Disease"/>
            <person name="Wu L."/>
            <person name="Ma J."/>
        </authorList>
    </citation>
    <scope>NUCLEOTIDE SEQUENCE [LARGE SCALE GENOMIC DNA]</scope>
    <source>
        <strain evidence="11">CGMCC 1.18437</strain>
    </source>
</reference>
<keyword evidence="1" id="KW-0597">Phosphoprotein</keyword>
<dbReference type="RefSeq" id="WP_184109380.1">
    <property type="nucleotide sequence ID" value="NZ_BNAJ01000001.1"/>
</dbReference>
<reference evidence="9 10" key="3">
    <citation type="submission" date="2020-08" db="EMBL/GenBank/DDBJ databases">
        <title>Genomic Encyclopedia of Type Strains, Phase IV (KMG-IV): sequencing the most valuable type-strain genomes for metagenomic binning, comparative biology and taxonomic classification.</title>
        <authorList>
            <person name="Goeker M."/>
        </authorList>
    </citation>
    <scope>NUCLEOTIDE SEQUENCE [LARGE SCALE GENOMIC DNA]</scope>
    <source>
        <strain evidence="9 10">DSM 27521</strain>
    </source>
</reference>
<keyword evidence="4 6" id="KW-0238">DNA-binding</keyword>
<dbReference type="GO" id="GO:0005829">
    <property type="term" value="C:cytosol"/>
    <property type="evidence" value="ECO:0007669"/>
    <property type="project" value="TreeGrafter"/>
</dbReference>
<dbReference type="EMBL" id="JACHFK010000001">
    <property type="protein sequence ID" value="MBB5375143.1"/>
    <property type="molecule type" value="Genomic_DNA"/>
</dbReference>
<organism evidence="9 10">
    <name type="scientific">Deinococcus metalli</name>
    <dbReference type="NCBI Taxonomy" id="1141878"/>
    <lineage>
        <taxon>Bacteria</taxon>
        <taxon>Thermotogati</taxon>
        <taxon>Deinococcota</taxon>
        <taxon>Deinococci</taxon>
        <taxon>Deinococcales</taxon>
        <taxon>Deinococcaceae</taxon>
        <taxon>Deinococcus</taxon>
    </lineage>
</organism>
<evidence type="ECO:0000256" key="6">
    <source>
        <dbReference type="PROSITE-ProRule" id="PRU01091"/>
    </source>
</evidence>
<dbReference type="InterPro" id="IPR039420">
    <property type="entry name" value="WalR-like"/>
</dbReference>
<dbReference type="SUPFAM" id="SSF46894">
    <property type="entry name" value="C-terminal effector domain of the bipartite response regulators"/>
    <property type="match status" value="1"/>
</dbReference>
<dbReference type="Proteomes" id="UP000619376">
    <property type="component" value="Unassembled WGS sequence"/>
</dbReference>
<reference evidence="8" key="4">
    <citation type="submission" date="2024-05" db="EMBL/GenBank/DDBJ databases">
        <authorList>
            <person name="Sun Q."/>
            <person name="Zhou Y."/>
        </authorList>
    </citation>
    <scope>NUCLEOTIDE SEQUENCE</scope>
    <source>
        <strain evidence="8">CGMCC 1.18437</strain>
    </source>
</reference>
<gene>
    <name evidence="8" type="ORF">GCM10017781_04550</name>
    <name evidence="9" type="ORF">HNQ07_000587</name>
</gene>
<evidence type="ECO:0000256" key="2">
    <source>
        <dbReference type="ARBA" id="ARBA00023012"/>
    </source>
</evidence>
<dbReference type="SMART" id="SM00267">
    <property type="entry name" value="GGDEF"/>
    <property type="match status" value="1"/>
</dbReference>
<dbReference type="EMBL" id="BNAJ01000001">
    <property type="protein sequence ID" value="GHF31357.1"/>
    <property type="molecule type" value="Genomic_DNA"/>
</dbReference>
<dbReference type="Gene3D" id="1.10.10.10">
    <property type="entry name" value="Winged helix-like DNA-binding domain superfamily/Winged helix DNA-binding domain"/>
    <property type="match status" value="1"/>
</dbReference>
<dbReference type="GO" id="GO:0032993">
    <property type="term" value="C:protein-DNA complex"/>
    <property type="evidence" value="ECO:0007669"/>
    <property type="project" value="TreeGrafter"/>
</dbReference>
<dbReference type="Gene3D" id="3.30.70.270">
    <property type="match status" value="1"/>
</dbReference>
<feature type="DNA-binding region" description="OmpR/PhoB-type" evidence="6">
    <location>
        <begin position="1"/>
        <end position="81"/>
    </location>
</feature>
<dbReference type="SUPFAM" id="SSF55073">
    <property type="entry name" value="Nucleotide cyclase"/>
    <property type="match status" value="1"/>
</dbReference>
<evidence type="ECO:0000256" key="5">
    <source>
        <dbReference type="ARBA" id="ARBA00023163"/>
    </source>
</evidence>
<keyword evidence="5" id="KW-0804">Transcription</keyword>
<dbReference type="Pfam" id="PF00990">
    <property type="entry name" value="GGDEF"/>
    <property type="match status" value="1"/>
</dbReference>
<dbReference type="InterPro" id="IPR029787">
    <property type="entry name" value="Nucleotide_cyclase"/>
</dbReference>
<accession>A0A7W8KDM8</accession>